<comment type="caution">
    <text evidence="1">The sequence shown here is derived from an EMBL/GenBank/DDBJ whole genome shotgun (WGS) entry which is preliminary data.</text>
</comment>
<gene>
    <name evidence="1" type="ORF">C2E20_8997</name>
</gene>
<evidence type="ECO:0000313" key="2">
    <source>
        <dbReference type="Proteomes" id="UP000239649"/>
    </source>
</evidence>
<name>A0A2P6UZR8_9CHLO</name>
<proteinExistence type="predicted"/>
<sequence length="505" mass="54612">MPPTPPRNVAAKDYRVAGHEKFHSQPVVPTVQDLLAVLPNLEGTLGNGALQLVDNPYHTAEDDALVWRVVHAAECLHCLGRRGNRLMVSSQLVEEKALHGTAKTTTGRLGILTRGGQFSTEIAVNLTRMEPDELRVQGAPDDARRAAGTIHKDGFAGDERHFYHAPFFFGLRTGTAFCYTSTGKLCATLDTQSGAKLIKGTRLAMVHTYHTLSLGTEADIADVRPIATVVFTARQRQADDPPAPVQALQRTAALPPVPPTYEPCSQGVTIDRLHGAKQAAATARAASCPGCSFVRGISMWLEGGQTKDAHDAATAAVVQRGKQPCFHGCALLHDEEATQDQTATLNKSIFAAANYASINLYNLLRPRARPELLRAVGCIYDTRGVSSSLEVDAEVLKRQVSRIPQRMEAVLDMASTAAQAADAAWEERRRHEEAAAAVAAEKAAAKEVKKRVPTLRFMNAAGQEECRGQLGTKVQKNGKASYQLILCDMQARQRWLSKEACDAAA</sequence>
<keyword evidence="2" id="KW-1185">Reference proteome</keyword>
<organism evidence="1 2">
    <name type="scientific">Micractinium conductrix</name>
    <dbReference type="NCBI Taxonomy" id="554055"/>
    <lineage>
        <taxon>Eukaryota</taxon>
        <taxon>Viridiplantae</taxon>
        <taxon>Chlorophyta</taxon>
        <taxon>core chlorophytes</taxon>
        <taxon>Trebouxiophyceae</taxon>
        <taxon>Chlorellales</taxon>
        <taxon>Chlorellaceae</taxon>
        <taxon>Chlorella clade</taxon>
        <taxon>Micractinium</taxon>
    </lineage>
</organism>
<protein>
    <submittedName>
        <fullName evidence="1">Uncharacterized protein</fullName>
    </submittedName>
</protein>
<reference evidence="1 2" key="1">
    <citation type="journal article" date="2018" name="Plant J.">
        <title>Genome sequences of Chlorella sorokiniana UTEX 1602 and Micractinium conductrix SAG 241.80: implications to maltose excretion by a green alga.</title>
        <authorList>
            <person name="Arriola M.B."/>
            <person name="Velmurugan N."/>
            <person name="Zhang Y."/>
            <person name="Plunkett M.H."/>
            <person name="Hondzo H."/>
            <person name="Barney B.M."/>
        </authorList>
    </citation>
    <scope>NUCLEOTIDE SEQUENCE [LARGE SCALE GENOMIC DNA]</scope>
    <source>
        <strain evidence="1 2">SAG 241.80</strain>
    </source>
</reference>
<dbReference type="EMBL" id="LHPF02000065">
    <property type="protein sequence ID" value="PSC67332.1"/>
    <property type="molecule type" value="Genomic_DNA"/>
</dbReference>
<dbReference type="AlphaFoldDB" id="A0A2P6UZR8"/>
<evidence type="ECO:0000313" key="1">
    <source>
        <dbReference type="EMBL" id="PSC67332.1"/>
    </source>
</evidence>
<accession>A0A2P6UZR8</accession>
<dbReference type="Proteomes" id="UP000239649">
    <property type="component" value="Unassembled WGS sequence"/>
</dbReference>